<dbReference type="GeneID" id="34562439"/>
<evidence type="ECO:0000256" key="1">
    <source>
        <dbReference type="SAM" id="MobiDB-lite"/>
    </source>
</evidence>
<evidence type="ECO:0000313" key="2">
    <source>
        <dbReference type="EMBL" id="OHE95428.1"/>
    </source>
</evidence>
<dbReference type="EMBL" id="MJBS01000083">
    <property type="protein sequence ID" value="OHE95428.1"/>
    <property type="molecule type" value="Genomic_DNA"/>
</dbReference>
<comment type="caution">
    <text evidence="2">The sequence shown here is derived from an EMBL/GenBank/DDBJ whole genome shotgun (WGS) entry which is preliminary data.</text>
</comment>
<proteinExistence type="predicted"/>
<sequence length="85" mass="9556">MRGLNRRDSQVLATGMERRWRAAEEHPWWGSKSHAAHARMSALAPHSLSLTAPSEQEEQDEQVRREVHAANENPSLSVAVDLCLT</sequence>
<name>A0A1G4B1Y1_9PEZI</name>
<protein>
    <submittedName>
        <fullName evidence="2">Uncharacterized protein</fullName>
    </submittedName>
</protein>
<dbReference type="RefSeq" id="XP_022472590.1">
    <property type="nucleotide sequence ID" value="XM_022620929.1"/>
</dbReference>
<dbReference type="Proteomes" id="UP000176998">
    <property type="component" value="Unassembled WGS sequence"/>
</dbReference>
<evidence type="ECO:0000313" key="3">
    <source>
        <dbReference type="Proteomes" id="UP000176998"/>
    </source>
</evidence>
<reference evidence="2 3" key="1">
    <citation type="submission" date="2016-09" db="EMBL/GenBank/DDBJ databases">
        <authorList>
            <person name="Capua I."/>
            <person name="De Benedictis P."/>
            <person name="Joannis T."/>
            <person name="Lombin L.H."/>
            <person name="Cattoli G."/>
        </authorList>
    </citation>
    <scope>NUCLEOTIDE SEQUENCE [LARGE SCALE GENOMIC DNA]</scope>
    <source>
        <strain evidence="2 3">IMI 309357</strain>
    </source>
</reference>
<organism evidence="2 3">
    <name type="scientific">Colletotrichum orchidophilum</name>
    <dbReference type="NCBI Taxonomy" id="1209926"/>
    <lineage>
        <taxon>Eukaryota</taxon>
        <taxon>Fungi</taxon>
        <taxon>Dikarya</taxon>
        <taxon>Ascomycota</taxon>
        <taxon>Pezizomycotina</taxon>
        <taxon>Sordariomycetes</taxon>
        <taxon>Hypocreomycetidae</taxon>
        <taxon>Glomerellales</taxon>
        <taxon>Glomerellaceae</taxon>
        <taxon>Colletotrichum</taxon>
    </lineage>
</organism>
<dbReference type="AlphaFoldDB" id="A0A1G4B1Y1"/>
<keyword evidence="3" id="KW-1185">Reference proteome</keyword>
<gene>
    <name evidence="2" type="ORF">CORC01_09300</name>
</gene>
<accession>A0A1G4B1Y1</accession>
<feature type="region of interest" description="Disordered" evidence="1">
    <location>
        <begin position="50"/>
        <end position="72"/>
    </location>
</feature>